<proteinExistence type="predicted"/>
<evidence type="ECO:0000313" key="2">
    <source>
        <dbReference type="Proteomes" id="UP000244874"/>
    </source>
</evidence>
<dbReference type="EMBL" id="QANO01000058">
    <property type="protein sequence ID" value="PTU54066.1"/>
    <property type="molecule type" value="Genomic_DNA"/>
</dbReference>
<feature type="non-terminal residue" evidence="1">
    <location>
        <position position="1"/>
    </location>
</feature>
<sequence length="48" mass="5374">AVEEGRLQALSAQRVRGPAWACLVHRDSQDDPLARQFLEWLKGALLSD</sequence>
<dbReference type="Proteomes" id="UP000244874">
    <property type="component" value="Unassembled WGS sequence"/>
</dbReference>
<comment type="caution">
    <text evidence="1">The sequence shown here is derived from an EMBL/GenBank/DDBJ whole genome shotgun (WGS) entry which is preliminary data.</text>
</comment>
<protein>
    <submittedName>
        <fullName evidence="1">LysR family transcriptional regulator</fullName>
    </submittedName>
</protein>
<evidence type="ECO:0000313" key="1">
    <source>
        <dbReference type="EMBL" id="PTU54066.1"/>
    </source>
</evidence>
<gene>
    <name evidence="1" type="ORF">DBB42_01355</name>
</gene>
<dbReference type="AlphaFoldDB" id="A0A2R7UQ20"/>
<name>A0A2R7UQ20_PSEDL</name>
<reference evidence="1 2" key="1">
    <citation type="submission" date="2018-04" db="EMBL/GenBank/DDBJ databases">
        <authorList>
            <person name="Go L.Y."/>
            <person name="Mitchell J.A."/>
        </authorList>
    </citation>
    <scope>NUCLEOTIDE SEQUENCE [LARGE SCALE GENOMIC DNA]</scope>
    <source>
        <strain evidence="1 2">KCJK7865</strain>
    </source>
</reference>
<accession>A0A2R7UQ20</accession>
<organism evidence="1 2">
    <name type="scientific">Pseudomonas plecoglossicida</name>
    <dbReference type="NCBI Taxonomy" id="70775"/>
    <lineage>
        <taxon>Bacteria</taxon>
        <taxon>Pseudomonadati</taxon>
        <taxon>Pseudomonadota</taxon>
        <taxon>Gammaproteobacteria</taxon>
        <taxon>Pseudomonadales</taxon>
        <taxon>Pseudomonadaceae</taxon>
        <taxon>Pseudomonas</taxon>
    </lineage>
</organism>